<feature type="domain" description="Glycosyl hydrolase family 92" evidence="5">
    <location>
        <begin position="266"/>
        <end position="732"/>
    </location>
</feature>
<comment type="cofactor">
    <cofactor evidence="1">
        <name>Ca(2+)</name>
        <dbReference type="ChEBI" id="CHEBI:29108"/>
    </cofactor>
</comment>
<evidence type="ECO:0000256" key="3">
    <source>
        <dbReference type="ARBA" id="ARBA00022837"/>
    </source>
</evidence>
<dbReference type="InterPro" id="IPR000421">
    <property type="entry name" value="FA58C"/>
</dbReference>
<evidence type="ECO:0000259" key="6">
    <source>
        <dbReference type="Pfam" id="PF13290"/>
    </source>
</evidence>
<proteinExistence type="predicted"/>
<feature type="domain" description="GH29D-like beta-sandwich" evidence="6">
    <location>
        <begin position="776"/>
        <end position="834"/>
    </location>
</feature>
<keyword evidence="8" id="KW-0326">Glycosidase</keyword>
<dbReference type="Gene3D" id="2.60.120.260">
    <property type="entry name" value="Galactose-binding domain-like"/>
    <property type="match status" value="1"/>
</dbReference>
<keyword evidence="8" id="KW-0378">Hydrolase</keyword>
<dbReference type="InterPro" id="IPR041371">
    <property type="entry name" value="GH92_N"/>
</dbReference>
<evidence type="ECO:0000313" key="8">
    <source>
        <dbReference type="EMBL" id="QWG04397.1"/>
    </source>
</evidence>
<dbReference type="GO" id="GO:0005829">
    <property type="term" value="C:cytosol"/>
    <property type="evidence" value="ECO:0007669"/>
    <property type="project" value="TreeGrafter"/>
</dbReference>
<name>A0AAX1NB32_9BACT</name>
<keyword evidence="9" id="KW-1185">Reference proteome</keyword>
<dbReference type="AlphaFoldDB" id="A0AAX1NB32"/>
<dbReference type="Gene3D" id="2.70.98.10">
    <property type="match status" value="1"/>
</dbReference>
<dbReference type="PANTHER" id="PTHR12143:SF39">
    <property type="entry name" value="SECRETED PROTEIN"/>
    <property type="match status" value="1"/>
</dbReference>
<dbReference type="InterPro" id="IPR014718">
    <property type="entry name" value="GH-type_carb-bd"/>
</dbReference>
<dbReference type="PROSITE" id="PS51257">
    <property type="entry name" value="PROKAR_LIPOPROTEIN"/>
    <property type="match status" value="1"/>
</dbReference>
<dbReference type="EMBL" id="CP076133">
    <property type="protein sequence ID" value="QWG04397.1"/>
    <property type="molecule type" value="Genomic_DNA"/>
</dbReference>
<dbReference type="InterPro" id="IPR012939">
    <property type="entry name" value="Glyco_hydro_92"/>
</dbReference>
<evidence type="ECO:0000256" key="2">
    <source>
        <dbReference type="ARBA" id="ARBA00011245"/>
    </source>
</evidence>
<dbReference type="KEGG" id="fya:KMW28_26235"/>
<dbReference type="FunFam" id="3.30.2080.10:FF:000001">
    <property type="entry name" value="Alpha-1,2-mannosidase subfamily"/>
    <property type="match status" value="1"/>
</dbReference>
<feature type="domain" description="F5/8 type C" evidence="4">
    <location>
        <begin position="869"/>
        <end position="981"/>
    </location>
</feature>
<dbReference type="PANTHER" id="PTHR12143">
    <property type="entry name" value="PEPTIDE N-GLYCANASE PNGASE -RELATED"/>
    <property type="match status" value="1"/>
</dbReference>
<dbReference type="Gene3D" id="1.20.1050.60">
    <property type="entry name" value="alpha-1,2-mannosidase"/>
    <property type="match status" value="1"/>
</dbReference>
<evidence type="ECO:0000313" key="9">
    <source>
        <dbReference type="Proteomes" id="UP000678679"/>
    </source>
</evidence>
<dbReference type="InterPro" id="IPR008979">
    <property type="entry name" value="Galactose-bd-like_sf"/>
</dbReference>
<dbReference type="GO" id="GO:0030246">
    <property type="term" value="F:carbohydrate binding"/>
    <property type="evidence" value="ECO:0007669"/>
    <property type="project" value="InterPro"/>
</dbReference>
<dbReference type="RefSeq" id="WP_169663859.1">
    <property type="nucleotide sequence ID" value="NZ_CP076133.1"/>
</dbReference>
<dbReference type="Gene3D" id="1.20.1610.10">
    <property type="entry name" value="alpha-1,2-mannosidases domains"/>
    <property type="match status" value="1"/>
</dbReference>
<evidence type="ECO:0000259" key="4">
    <source>
        <dbReference type="Pfam" id="PF00754"/>
    </source>
</evidence>
<dbReference type="SUPFAM" id="SSF48208">
    <property type="entry name" value="Six-hairpin glycosidases"/>
    <property type="match status" value="1"/>
</dbReference>
<comment type="subunit">
    <text evidence="2">Monomer.</text>
</comment>
<dbReference type="InterPro" id="IPR005887">
    <property type="entry name" value="GH92_a_mannosidase_put"/>
</dbReference>
<dbReference type="GO" id="GO:0005975">
    <property type="term" value="P:carbohydrate metabolic process"/>
    <property type="evidence" value="ECO:0007669"/>
    <property type="project" value="InterPro"/>
</dbReference>
<dbReference type="EC" id="3.2.1.-" evidence="8"/>
<sequence length="1001" mass="112591">MMRNFIAFILSTFILISCTQKENIDYVNPMIGTDGIGHTFPGATTPFGMVQLSPSNDFKNWNWCSGYHYSDTVIKGFAHTHFSGAGLAGLGDILVMPTVGKPSTSAGTEEHPENGYRSRFSHDKEVAKAGYYSVNLLDDNIDVELTATPRVGFHQYTFHKDEEVNVVFDPTHHLMETIFGTSVEILDDHSLRGYKKADGEAGKRTVYFYAEFSKPFKASLLTNNDAPKSNIKKLEDERAKAVVTFEVKSGEKLVLKVALSNVSYEGAKKNFEAEAEDKTFDQALFQAQQLWREKLNKIEVETLSEDDKFVFMTGMYHSFISPNLLSDVDGNYVVEGNVFHTDYPQYSNYSTWDTFRALHPLFTIIEKEKTAEFVNSLVSRKTVSDVELPIWEAIGHDNICMIGYNTVSPIADAILKDIPGIDANTAYQTMLSASNYLGKHSPNYDVNGMDDYLKFYYVPGEIGSSVSKTTEQNYYDWTIAQVAHKLGDVENEKLYLDRSKGYRALFDKNSGYLLPKMSDGTVPNVSTKTWDDLVKNYVSGNIWAYSMYVPHDVKAYMSMFGGPQQFAEKIDSILADTTTLGGAQHVDISGFVGKYGHGDEPGHQIPYFYVYAQQPWKTQKLVHQVMDEFYHNDPDGLVNNEDLGQMSAWYLFSSLGFYPVTPGDLNYIIGSPKVKSATVHLEDGKTFKVKVNNASKENVYIKSVKLNGKTLEKAYITHNQIMEGGELVFDMQSTPNKEWGITEEATPGKNVASIPEVKQRVTNTPYSSNTENFFGTSLNIKLYCNNKEAEIRYTLDGSEPTASSKKYVNGIRINRTSTLKAKAFQKGLINSKTFEHQYIKTLSARLGNGFPKIKLMHETEDYGATDGSQLIDQKLASDTFADGKWNGFIKNNLEAILDLGQVTDVKQLKYNTLSNTYVWIFPPKAITVWTSTDQKKWKKVVTETYDIVDNHEHKIITNSVSLGNQKARYIKVEIQNYGGMPKWHGGAGQTPFLMVDEIYVN</sequence>
<dbReference type="Pfam" id="PF00754">
    <property type="entry name" value="F5_F8_type_C"/>
    <property type="match status" value="1"/>
</dbReference>
<dbReference type="InterPro" id="IPR008928">
    <property type="entry name" value="6-hairpin_glycosidase_sf"/>
</dbReference>
<dbReference type="GO" id="GO:0016798">
    <property type="term" value="F:hydrolase activity, acting on glycosyl bonds"/>
    <property type="evidence" value="ECO:0007669"/>
    <property type="project" value="UniProtKB-KW"/>
</dbReference>
<protein>
    <submittedName>
        <fullName evidence="8">GH92 family glycosyl hydrolase</fullName>
        <ecNumber evidence="8">3.2.1.-</ecNumber>
    </submittedName>
</protein>
<reference evidence="8 9" key="1">
    <citation type="submission" date="2021-05" db="EMBL/GenBank/DDBJ databases">
        <title>Comparative genomic studies on the polysaccharide-degrading batcterial strains of the Flammeovirga genus.</title>
        <authorList>
            <person name="Zewei F."/>
            <person name="Zheng Z."/>
            <person name="Yu L."/>
            <person name="Ruyue G."/>
            <person name="Yanhong M."/>
            <person name="Yuanyuan C."/>
            <person name="Jingyan G."/>
            <person name="Wenjun H."/>
        </authorList>
    </citation>
    <scope>NUCLEOTIDE SEQUENCE [LARGE SCALE GENOMIC DNA]</scope>
    <source>
        <strain evidence="8 9">NBRC:100898</strain>
    </source>
</reference>
<evidence type="ECO:0000259" key="7">
    <source>
        <dbReference type="Pfam" id="PF17678"/>
    </source>
</evidence>
<dbReference type="InterPro" id="IPR050883">
    <property type="entry name" value="PNGase"/>
</dbReference>
<organism evidence="8 9">
    <name type="scientific">Flammeovirga yaeyamensis</name>
    <dbReference type="NCBI Taxonomy" id="367791"/>
    <lineage>
        <taxon>Bacteria</taxon>
        <taxon>Pseudomonadati</taxon>
        <taxon>Bacteroidota</taxon>
        <taxon>Cytophagia</taxon>
        <taxon>Cytophagales</taxon>
        <taxon>Flammeovirgaceae</taxon>
        <taxon>Flammeovirga</taxon>
    </lineage>
</organism>
<dbReference type="GO" id="GO:0000224">
    <property type="term" value="F:peptide-N4-(N-acetyl-beta-glucosaminyl)asparagine amidase activity"/>
    <property type="evidence" value="ECO:0007669"/>
    <property type="project" value="TreeGrafter"/>
</dbReference>
<dbReference type="GO" id="GO:0006516">
    <property type="term" value="P:glycoprotein catabolic process"/>
    <property type="evidence" value="ECO:0007669"/>
    <property type="project" value="TreeGrafter"/>
</dbReference>
<evidence type="ECO:0000256" key="1">
    <source>
        <dbReference type="ARBA" id="ARBA00001913"/>
    </source>
</evidence>
<dbReference type="Pfam" id="PF07971">
    <property type="entry name" value="Glyco_hydro_92"/>
    <property type="match status" value="1"/>
</dbReference>
<dbReference type="InterPro" id="IPR059177">
    <property type="entry name" value="GH29D-like_dom"/>
</dbReference>
<dbReference type="Pfam" id="PF13290">
    <property type="entry name" value="CHB_HEX_C_1"/>
    <property type="match status" value="1"/>
</dbReference>
<dbReference type="Proteomes" id="UP000678679">
    <property type="component" value="Chromosome 2"/>
</dbReference>
<feature type="domain" description="Glycosyl hydrolase family 92 N-terminal" evidence="7">
    <location>
        <begin position="26"/>
        <end position="260"/>
    </location>
</feature>
<evidence type="ECO:0000259" key="5">
    <source>
        <dbReference type="Pfam" id="PF07971"/>
    </source>
</evidence>
<accession>A0AAX1NB32</accession>
<dbReference type="SUPFAM" id="SSF49785">
    <property type="entry name" value="Galactose-binding domain-like"/>
    <property type="match status" value="1"/>
</dbReference>
<dbReference type="NCBIfam" id="TIGR01180">
    <property type="entry name" value="aman2_put"/>
    <property type="match status" value="1"/>
</dbReference>
<dbReference type="Gene3D" id="3.30.2080.10">
    <property type="entry name" value="GH92 mannosidase domain"/>
    <property type="match status" value="1"/>
</dbReference>
<dbReference type="Pfam" id="PF17678">
    <property type="entry name" value="Glyco_hydro_92N"/>
    <property type="match status" value="1"/>
</dbReference>
<gene>
    <name evidence="8" type="ORF">KMW28_26235</name>
</gene>
<keyword evidence="3" id="KW-0106">Calcium</keyword>